<dbReference type="Proteomes" id="UP000272117">
    <property type="component" value="Unassembled WGS sequence"/>
</dbReference>
<comment type="caution">
    <text evidence="2">The sequence shown here is derived from an EMBL/GenBank/DDBJ whole genome shotgun (WGS) entry which is preliminary data.</text>
</comment>
<reference evidence="2 3" key="1">
    <citation type="submission" date="2018-11" db="EMBL/GenBank/DDBJ databases">
        <title>Rufibacter latericius sp. nov., isolated from water in Baiyang Lake.</title>
        <authorList>
            <person name="Yang Y."/>
        </authorList>
    </citation>
    <scope>NUCLEOTIDE SEQUENCE [LARGE SCALE GENOMIC DNA]</scope>
    <source>
        <strain evidence="2 3">R-22-1c-1</strain>
    </source>
</reference>
<keyword evidence="3" id="KW-1185">Reference proteome</keyword>
<evidence type="ECO:0000256" key="1">
    <source>
        <dbReference type="SAM" id="MobiDB-lite"/>
    </source>
</evidence>
<dbReference type="EMBL" id="RJJD01000006">
    <property type="protein sequence ID" value="RNI26629.1"/>
    <property type="molecule type" value="Genomic_DNA"/>
</dbReference>
<feature type="compositionally biased region" description="Basic and acidic residues" evidence="1">
    <location>
        <begin position="52"/>
        <end position="63"/>
    </location>
</feature>
<name>A0A3M9MMA2_9BACT</name>
<gene>
    <name evidence="2" type="ORF">EFB08_11465</name>
</gene>
<sequence length="71" mass="8264">MKKQLPKPTYDQLEAERDAAIRRLEAVDAMVAFAEFTNHPEPWRHMKQLLAEGRDKPSPEHISPRQMTLPL</sequence>
<dbReference type="AlphaFoldDB" id="A0A3M9MMA2"/>
<proteinExistence type="predicted"/>
<dbReference type="RefSeq" id="WP_123127112.1">
    <property type="nucleotide sequence ID" value="NZ_RJJD01000006.1"/>
</dbReference>
<accession>A0A3M9MMA2</accession>
<evidence type="ECO:0000313" key="2">
    <source>
        <dbReference type="EMBL" id="RNI26629.1"/>
    </source>
</evidence>
<protein>
    <submittedName>
        <fullName evidence="2">Uncharacterized protein</fullName>
    </submittedName>
</protein>
<feature type="region of interest" description="Disordered" evidence="1">
    <location>
        <begin position="50"/>
        <end position="71"/>
    </location>
</feature>
<evidence type="ECO:0000313" key="3">
    <source>
        <dbReference type="Proteomes" id="UP000272117"/>
    </source>
</evidence>
<organism evidence="2 3">
    <name type="scientific">Rufibacter latericius</name>
    <dbReference type="NCBI Taxonomy" id="2487040"/>
    <lineage>
        <taxon>Bacteria</taxon>
        <taxon>Pseudomonadati</taxon>
        <taxon>Bacteroidota</taxon>
        <taxon>Cytophagia</taxon>
        <taxon>Cytophagales</taxon>
        <taxon>Hymenobacteraceae</taxon>
        <taxon>Rufibacter</taxon>
    </lineage>
</organism>